<keyword evidence="3" id="KW-1185">Reference proteome</keyword>
<evidence type="ECO:0000313" key="1">
    <source>
        <dbReference type="EMBL" id="PNT77292.1"/>
    </source>
</evidence>
<reference evidence="1" key="2">
    <citation type="submission" date="2017-06" db="EMBL/GenBank/DDBJ databases">
        <title>WGS assembly of Brachypodium distachyon.</title>
        <authorList>
            <consortium name="The International Brachypodium Initiative"/>
            <person name="Lucas S."/>
            <person name="Harmon-Smith M."/>
            <person name="Lail K."/>
            <person name="Tice H."/>
            <person name="Grimwood J."/>
            <person name="Bruce D."/>
            <person name="Barry K."/>
            <person name="Shu S."/>
            <person name="Lindquist E."/>
            <person name="Wang M."/>
            <person name="Pitluck S."/>
            <person name="Vogel J.P."/>
            <person name="Garvin D.F."/>
            <person name="Mockler T.C."/>
            <person name="Schmutz J."/>
            <person name="Rokhsar D."/>
            <person name="Bevan M.W."/>
        </authorList>
    </citation>
    <scope>NUCLEOTIDE SEQUENCE</scope>
    <source>
        <strain evidence="1">Bd21</strain>
    </source>
</reference>
<accession>A0A2K2DSP4</accession>
<dbReference type="EMBL" id="CM000880">
    <property type="protein sequence ID" value="PNT77292.1"/>
    <property type="molecule type" value="Genomic_DNA"/>
</dbReference>
<feature type="non-terminal residue" evidence="1">
    <location>
        <position position="1"/>
    </location>
</feature>
<reference evidence="1 2" key="1">
    <citation type="journal article" date="2010" name="Nature">
        <title>Genome sequencing and analysis of the model grass Brachypodium distachyon.</title>
        <authorList>
            <consortium name="International Brachypodium Initiative"/>
        </authorList>
    </citation>
    <scope>NUCLEOTIDE SEQUENCE [LARGE SCALE GENOMIC DNA]</scope>
    <source>
        <strain evidence="1 2">Bd21</strain>
    </source>
</reference>
<sequence>VARQVWWQTLSAWGHSDRLQRPDASLCDWWPSIPLAETDLKDFTTVSILLFWCLWKYRNRVVFDHIPIHFRSLVKEVGSEMEAWKRAGLLRGLAFSVVPREWRDNG</sequence>
<dbReference type="InParanoid" id="A0A2K2DSP4"/>
<dbReference type="EnsemblPlants" id="PNT77292">
    <property type="protein sequence ID" value="PNT77292"/>
    <property type="gene ID" value="BRADI_1g60653v3"/>
</dbReference>
<gene>
    <name evidence="1" type="ORF">BRADI_1g60653v3</name>
</gene>
<dbReference type="AlphaFoldDB" id="A0A2K2DSP4"/>
<dbReference type="Proteomes" id="UP000008810">
    <property type="component" value="Chromosome 1"/>
</dbReference>
<evidence type="ECO:0000313" key="3">
    <source>
        <dbReference type="Proteomes" id="UP000008810"/>
    </source>
</evidence>
<reference evidence="2" key="3">
    <citation type="submission" date="2018-08" db="UniProtKB">
        <authorList>
            <consortium name="EnsemblPlants"/>
        </authorList>
    </citation>
    <scope>IDENTIFICATION</scope>
    <source>
        <strain evidence="2">cv. Bd21</strain>
    </source>
</reference>
<name>A0A2K2DSP4_BRADI</name>
<dbReference type="Gramene" id="PNT77292">
    <property type="protein sequence ID" value="PNT77292"/>
    <property type="gene ID" value="BRADI_1g60653v3"/>
</dbReference>
<protein>
    <submittedName>
        <fullName evidence="1 2">Uncharacterized protein</fullName>
    </submittedName>
</protein>
<organism evidence="1">
    <name type="scientific">Brachypodium distachyon</name>
    <name type="common">Purple false brome</name>
    <name type="synonym">Trachynia distachya</name>
    <dbReference type="NCBI Taxonomy" id="15368"/>
    <lineage>
        <taxon>Eukaryota</taxon>
        <taxon>Viridiplantae</taxon>
        <taxon>Streptophyta</taxon>
        <taxon>Embryophyta</taxon>
        <taxon>Tracheophyta</taxon>
        <taxon>Spermatophyta</taxon>
        <taxon>Magnoliopsida</taxon>
        <taxon>Liliopsida</taxon>
        <taxon>Poales</taxon>
        <taxon>Poaceae</taxon>
        <taxon>BOP clade</taxon>
        <taxon>Pooideae</taxon>
        <taxon>Stipodae</taxon>
        <taxon>Brachypodieae</taxon>
        <taxon>Brachypodium</taxon>
    </lineage>
</organism>
<evidence type="ECO:0000313" key="2">
    <source>
        <dbReference type="EnsemblPlants" id="PNT77292"/>
    </source>
</evidence>
<proteinExistence type="predicted"/>